<dbReference type="PANTHER" id="PTHR15653">
    <property type="entry name" value="STRIATIN"/>
    <property type="match status" value="1"/>
</dbReference>
<dbReference type="GO" id="GO:0005516">
    <property type="term" value="F:calmodulin binding"/>
    <property type="evidence" value="ECO:0007669"/>
    <property type="project" value="UniProtKB-KW"/>
</dbReference>
<dbReference type="SMART" id="SM00320">
    <property type="entry name" value="WD40"/>
    <property type="match status" value="6"/>
</dbReference>
<dbReference type="PROSITE" id="PS50082">
    <property type="entry name" value="WD_REPEATS_2"/>
    <property type="match status" value="3"/>
</dbReference>
<keyword evidence="3" id="KW-0963">Cytoplasm</keyword>
<feature type="region of interest" description="Disordered" evidence="10">
    <location>
        <begin position="382"/>
        <end position="403"/>
    </location>
</feature>
<dbReference type="FunFam" id="1.20.5.300:FF:000001">
    <property type="entry name" value="striatin isoform X1"/>
    <property type="match status" value="1"/>
</dbReference>
<accession>A0A4E0RG99</accession>
<keyword evidence="4" id="KW-0597">Phosphoprotein</keyword>
<comment type="caution">
    <text evidence="12">The sequence shown here is derived from an EMBL/GenBank/DDBJ whole genome shotgun (WGS) entry which is preliminary data.</text>
</comment>
<dbReference type="PROSITE" id="PS50294">
    <property type="entry name" value="WD_REPEATS_REGION"/>
    <property type="match status" value="2"/>
</dbReference>
<organism evidence="12 13">
    <name type="scientific">Fasciola hepatica</name>
    <name type="common">Liver fluke</name>
    <dbReference type="NCBI Taxonomy" id="6192"/>
    <lineage>
        <taxon>Eukaryota</taxon>
        <taxon>Metazoa</taxon>
        <taxon>Spiralia</taxon>
        <taxon>Lophotrochozoa</taxon>
        <taxon>Platyhelminthes</taxon>
        <taxon>Trematoda</taxon>
        <taxon>Digenea</taxon>
        <taxon>Plagiorchiida</taxon>
        <taxon>Echinostomata</taxon>
        <taxon>Echinostomatoidea</taxon>
        <taxon>Fasciolidae</taxon>
        <taxon>Fasciola</taxon>
    </lineage>
</organism>
<evidence type="ECO:0000256" key="8">
    <source>
        <dbReference type="ARBA" id="ARBA00023054"/>
    </source>
</evidence>
<dbReference type="InterPro" id="IPR036322">
    <property type="entry name" value="WD40_repeat_dom_sf"/>
</dbReference>
<evidence type="ECO:0000256" key="5">
    <source>
        <dbReference type="ARBA" id="ARBA00022574"/>
    </source>
</evidence>
<dbReference type="GO" id="GO:0005737">
    <property type="term" value="C:cytoplasm"/>
    <property type="evidence" value="ECO:0007669"/>
    <property type="project" value="UniProtKB-SubCell"/>
</dbReference>
<dbReference type="SUPFAM" id="SSF50978">
    <property type="entry name" value="WD40 repeat-like"/>
    <property type="match status" value="1"/>
</dbReference>
<dbReference type="InterPro" id="IPR051488">
    <property type="entry name" value="WD_repeat_striatin"/>
</dbReference>
<evidence type="ECO:0000313" key="13">
    <source>
        <dbReference type="Proteomes" id="UP000230066"/>
    </source>
</evidence>
<protein>
    <submittedName>
        <fullName evidence="12">Striatin</fullName>
    </submittedName>
</protein>
<feature type="compositionally biased region" description="Polar residues" evidence="10">
    <location>
        <begin position="384"/>
        <end position="397"/>
    </location>
</feature>
<feature type="domain" description="Striatin N-terminal" evidence="11">
    <location>
        <begin position="33"/>
        <end position="190"/>
    </location>
</feature>
<keyword evidence="6" id="KW-0677">Repeat</keyword>
<feature type="repeat" description="WD" evidence="9">
    <location>
        <begin position="755"/>
        <end position="796"/>
    </location>
</feature>
<dbReference type="InterPro" id="IPR001680">
    <property type="entry name" value="WD40_rpt"/>
</dbReference>
<reference evidence="12" key="1">
    <citation type="submission" date="2019-03" db="EMBL/GenBank/DDBJ databases">
        <title>Improved annotation for the trematode Fasciola hepatica.</title>
        <authorList>
            <person name="Choi Y.-J."/>
            <person name="Martin J."/>
            <person name="Mitreva M."/>
        </authorList>
    </citation>
    <scope>NUCLEOTIDE SEQUENCE [LARGE SCALE GENOMIC DNA]</scope>
</reference>
<dbReference type="Pfam" id="PF00400">
    <property type="entry name" value="WD40"/>
    <property type="match status" value="5"/>
</dbReference>
<comment type="similarity">
    <text evidence="2">Belongs to the WD repeat striatin family.</text>
</comment>
<comment type="subcellular location">
    <subcellularLocation>
        <location evidence="1">Cytoplasm</location>
    </subcellularLocation>
</comment>
<dbReference type="InterPro" id="IPR015943">
    <property type="entry name" value="WD40/YVTN_repeat-like_dom_sf"/>
</dbReference>
<dbReference type="PROSITE" id="PS00678">
    <property type="entry name" value="WD_REPEATS_1"/>
    <property type="match status" value="2"/>
</dbReference>
<dbReference type="EMBL" id="JXXN02000654">
    <property type="protein sequence ID" value="THD26703.1"/>
    <property type="molecule type" value="Genomic_DNA"/>
</dbReference>
<keyword evidence="13" id="KW-1185">Reference proteome</keyword>
<name>A0A4E0RG99_FASHE</name>
<dbReference type="PANTHER" id="PTHR15653:SF0">
    <property type="entry name" value="CONNECTOR OF KINASE TO AP-1, ISOFORM E"/>
    <property type="match status" value="1"/>
</dbReference>
<evidence type="ECO:0000256" key="9">
    <source>
        <dbReference type="PROSITE-ProRule" id="PRU00221"/>
    </source>
</evidence>
<evidence type="ECO:0000313" key="12">
    <source>
        <dbReference type="EMBL" id="THD26703.1"/>
    </source>
</evidence>
<dbReference type="AlphaFoldDB" id="A0A4E0RG99"/>
<evidence type="ECO:0000256" key="1">
    <source>
        <dbReference type="ARBA" id="ARBA00004496"/>
    </source>
</evidence>
<evidence type="ECO:0000256" key="3">
    <source>
        <dbReference type="ARBA" id="ARBA00022490"/>
    </source>
</evidence>
<feature type="compositionally biased region" description="Low complexity" evidence="10">
    <location>
        <begin position="285"/>
        <end position="298"/>
    </location>
</feature>
<feature type="repeat" description="WD" evidence="9">
    <location>
        <begin position="643"/>
        <end position="684"/>
    </location>
</feature>
<dbReference type="Gene3D" id="1.20.5.300">
    <property type="match status" value="1"/>
</dbReference>
<dbReference type="InterPro" id="IPR019775">
    <property type="entry name" value="WD40_repeat_CS"/>
</dbReference>
<evidence type="ECO:0000256" key="6">
    <source>
        <dbReference type="ARBA" id="ARBA00022737"/>
    </source>
</evidence>
<proteinExistence type="inferred from homology"/>
<evidence type="ECO:0000256" key="10">
    <source>
        <dbReference type="SAM" id="MobiDB-lite"/>
    </source>
</evidence>
<keyword evidence="8" id="KW-0175">Coiled coil</keyword>
<dbReference type="Gene3D" id="2.130.10.10">
    <property type="entry name" value="YVTN repeat-like/Quinoprotein amine dehydrogenase"/>
    <property type="match status" value="2"/>
</dbReference>
<gene>
    <name evidence="12" type="ORF">D915_002596</name>
</gene>
<feature type="region of interest" description="Disordered" evidence="10">
    <location>
        <begin position="267"/>
        <end position="299"/>
    </location>
</feature>
<keyword evidence="7" id="KW-0112">Calmodulin-binding</keyword>
<evidence type="ECO:0000259" key="11">
    <source>
        <dbReference type="Pfam" id="PF08232"/>
    </source>
</evidence>
<feature type="repeat" description="WD" evidence="9">
    <location>
        <begin position="511"/>
        <end position="545"/>
    </location>
</feature>
<evidence type="ECO:0000256" key="4">
    <source>
        <dbReference type="ARBA" id="ARBA00022553"/>
    </source>
</evidence>
<dbReference type="InterPro" id="IPR013258">
    <property type="entry name" value="Striatin_N"/>
</dbReference>
<dbReference type="Proteomes" id="UP000230066">
    <property type="component" value="Unassembled WGS sequence"/>
</dbReference>
<sequence length="836" mass="89588">MDEYSHPGINSYDRACEANAAAQEQKKPTPQYTLQGALHFLQTEWTRLEMQRFDWETDRAELKARIAFLVGERRGQENLKKDLVRRIKMLEYALKQERVKFHQFKASVAAQSDSRPSTDDAVAAANTTNATAATAISPRFSSDVPKPKPLEPCEKLAQCTKQAMESRAKWLESRGRLRQFLQEVGSADTFLNIRQARVLQLLMSTPGWRGALDQEGGVIDPSVKQHLRLDGSWPAANPDGKTHGMAGTSDEQIRSALAEIEQAVRVGGGSRPELGDDCAEPDTTGQSLGGSDSYDSDSTWVNRFRRTGGHSSGEHGRLKQAAGLGDELDASGASGASAVSSFISGLKEGNTGEVELSGENFGESINVNDFICSLSEDVEEENTGRSVNAAHSSTAPASSDEEPDIVFNFYPALNPRDSTQITHQIDAVKEAVSNEGLVLGDLATVTVANDLESGADAENCDVTASTRGEFDHNLLDGQSGSIGETQGPIPVSSTGSSAALGHQTWQARYTLRGHLDGIRSVAFHPTERVLYTAGEDGCVMLWNLSKSGSPMPSASQGKAGAGRGVVCPMAELEPVHVYCGHDGPVLSVVTPSATMISSSSITAYTGGLDGTVRAWRLPSLCSTTGAVDLYAPHELEIENGPTLRGSRGSVWALAMHPSSPILTAAHSDCAIEFWSTIESTESVSTPTFTVHLDRVFKGAYESSWHSSVALNALASHQTLSLAIGAHEDSCLRFYDIGRMSSERSMVGRSPCVDSMVAHMDAITSLAVDAHGLYLITGGHDASVRVWDLESRACIQEITNHRTKYNEAVHSVALHPRLPLAASAGADGVCKVYVTST</sequence>
<keyword evidence="5 9" id="KW-0853">WD repeat</keyword>
<evidence type="ECO:0000256" key="7">
    <source>
        <dbReference type="ARBA" id="ARBA00022860"/>
    </source>
</evidence>
<dbReference type="Pfam" id="PF08232">
    <property type="entry name" value="Striatin"/>
    <property type="match status" value="1"/>
</dbReference>
<evidence type="ECO:0000256" key="2">
    <source>
        <dbReference type="ARBA" id="ARBA00009616"/>
    </source>
</evidence>